<feature type="transmembrane region" description="Helical" evidence="19">
    <location>
        <begin position="55"/>
        <end position="72"/>
    </location>
</feature>
<keyword evidence="9" id="KW-0444">Lipid biosynthesis</keyword>
<dbReference type="PANTHER" id="PTHR46382:SF1">
    <property type="entry name" value="PHOSPHATIDATE CYTIDYLYLTRANSFERASE"/>
    <property type="match status" value="1"/>
</dbReference>
<keyword evidence="12 18" id="KW-0548">Nucleotidyltransferase</keyword>
<evidence type="ECO:0000256" key="1">
    <source>
        <dbReference type="ARBA" id="ARBA00001698"/>
    </source>
</evidence>
<keyword evidence="8" id="KW-1003">Cell membrane</keyword>
<accession>A0ABS2HKZ1</accession>
<feature type="transmembrane region" description="Helical" evidence="19">
    <location>
        <begin position="116"/>
        <end position="139"/>
    </location>
</feature>
<keyword evidence="11 18" id="KW-0812">Transmembrane</keyword>
<evidence type="ECO:0000256" key="17">
    <source>
        <dbReference type="ARBA" id="ARBA00023264"/>
    </source>
</evidence>
<dbReference type="EC" id="2.7.7.41" evidence="6 18"/>
<dbReference type="PROSITE" id="PS01315">
    <property type="entry name" value="CDS"/>
    <property type="match status" value="1"/>
</dbReference>
<feature type="transmembrane region" description="Helical" evidence="19">
    <location>
        <begin position="151"/>
        <end position="170"/>
    </location>
</feature>
<dbReference type="Pfam" id="PF01148">
    <property type="entry name" value="CTP_transf_1"/>
    <property type="match status" value="1"/>
</dbReference>
<keyword evidence="21" id="KW-1185">Reference proteome</keyword>
<keyword evidence="15 19" id="KW-0472">Membrane</keyword>
<dbReference type="InterPro" id="IPR000374">
    <property type="entry name" value="PC_trans"/>
</dbReference>
<dbReference type="PANTHER" id="PTHR46382">
    <property type="entry name" value="PHOSPHATIDATE CYTIDYLYLTRANSFERASE"/>
    <property type="match status" value="1"/>
</dbReference>
<evidence type="ECO:0000256" key="8">
    <source>
        <dbReference type="ARBA" id="ARBA00022475"/>
    </source>
</evidence>
<keyword evidence="13 19" id="KW-1133">Transmembrane helix</keyword>
<evidence type="ECO:0000256" key="7">
    <source>
        <dbReference type="ARBA" id="ARBA00019373"/>
    </source>
</evidence>
<dbReference type="GO" id="GO:0016779">
    <property type="term" value="F:nucleotidyltransferase activity"/>
    <property type="evidence" value="ECO:0007669"/>
    <property type="project" value="UniProtKB-KW"/>
</dbReference>
<evidence type="ECO:0000256" key="18">
    <source>
        <dbReference type="RuleBase" id="RU003938"/>
    </source>
</evidence>
<feature type="transmembrane region" description="Helical" evidence="19">
    <location>
        <begin position="191"/>
        <end position="211"/>
    </location>
</feature>
<comment type="subcellular location">
    <subcellularLocation>
        <location evidence="2">Cell membrane</location>
        <topology evidence="2">Multi-pass membrane protein</topology>
    </subcellularLocation>
</comment>
<comment type="caution">
    <text evidence="20">The sequence shown here is derived from an EMBL/GenBank/DDBJ whole genome shotgun (WGS) entry which is preliminary data.</text>
</comment>
<evidence type="ECO:0000313" key="20">
    <source>
        <dbReference type="EMBL" id="MBM7038160.1"/>
    </source>
</evidence>
<feature type="transmembrane region" description="Helical" evidence="19">
    <location>
        <begin position="84"/>
        <end position="104"/>
    </location>
</feature>
<feature type="transmembrane region" description="Helical" evidence="19">
    <location>
        <begin position="217"/>
        <end position="236"/>
    </location>
</feature>
<feature type="transmembrane region" description="Helical" evidence="19">
    <location>
        <begin position="6"/>
        <end position="34"/>
    </location>
</feature>
<proteinExistence type="inferred from homology"/>
<evidence type="ECO:0000256" key="13">
    <source>
        <dbReference type="ARBA" id="ARBA00022989"/>
    </source>
</evidence>
<evidence type="ECO:0000256" key="15">
    <source>
        <dbReference type="ARBA" id="ARBA00023136"/>
    </source>
</evidence>
<keyword evidence="14" id="KW-0443">Lipid metabolism</keyword>
<evidence type="ECO:0000256" key="5">
    <source>
        <dbReference type="ARBA" id="ARBA00010185"/>
    </source>
</evidence>
<evidence type="ECO:0000256" key="11">
    <source>
        <dbReference type="ARBA" id="ARBA00022692"/>
    </source>
</evidence>
<dbReference type="RefSeq" id="WP_205159634.1">
    <property type="nucleotide sequence ID" value="NZ_JAFEUM010000008.1"/>
</dbReference>
<evidence type="ECO:0000256" key="19">
    <source>
        <dbReference type="SAM" id="Phobius"/>
    </source>
</evidence>
<sequence length="281" mass="30759">MKQRIITALILAPLIIAGIFLLPFFYFVLMLLGVVGLSLWEWSQFVTPKARNKSLFFLLAGALACVAIMPMQPYELGAFGQSSFSFILSGVIWWLIASLMTITYPSSAKHWQDSPLLKGIFGLISLMPFLWSVAVLRAIDYDVNVYYGAKMVLFVCLLVWSADSGAYFAGKSLGKHKMAPRVSPNKTIEGLVGGIIAAIIVGFVFTDLLSLDFSSTPAMMVIILATVVISVMGDLVESMFKRVANIKDSSNLIPGHGGVLDRIDSLMAAFPMFTLCYFLLA</sequence>
<name>A0ABS2HKZ1_9VIBR</name>
<keyword evidence="17" id="KW-1208">Phospholipid metabolism</keyword>
<evidence type="ECO:0000256" key="16">
    <source>
        <dbReference type="ARBA" id="ARBA00023209"/>
    </source>
</evidence>
<evidence type="ECO:0000256" key="3">
    <source>
        <dbReference type="ARBA" id="ARBA00005119"/>
    </source>
</evidence>
<reference evidence="20 21" key="1">
    <citation type="submission" date="2021-02" db="EMBL/GenBank/DDBJ databases">
        <authorList>
            <person name="Park J.-S."/>
        </authorList>
    </citation>
    <scope>NUCLEOTIDE SEQUENCE [LARGE SCALE GENOMIC DNA]</scope>
    <source>
        <strain evidence="20 21">188UL20-2</strain>
    </source>
</reference>
<evidence type="ECO:0000256" key="4">
    <source>
        <dbReference type="ARBA" id="ARBA00005189"/>
    </source>
</evidence>
<comment type="catalytic activity">
    <reaction evidence="1 18">
        <text>a 1,2-diacyl-sn-glycero-3-phosphate + CTP + H(+) = a CDP-1,2-diacyl-sn-glycerol + diphosphate</text>
        <dbReference type="Rhea" id="RHEA:16229"/>
        <dbReference type="ChEBI" id="CHEBI:15378"/>
        <dbReference type="ChEBI" id="CHEBI:33019"/>
        <dbReference type="ChEBI" id="CHEBI:37563"/>
        <dbReference type="ChEBI" id="CHEBI:58332"/>
        <dbReference type="ChEBI" id="CHEBI:58608"/>
        <dbReference type="EC" id="2.7.7.41"/>
    </reaction>
</comment>
<evidence type="ECO:0000256" key="10">
    <source>
        <dbReference type="ARBA" id="ARBA00022679"/>
    </source>
</evidence>
<evidence type="ECO:0000256" key="6">
    <source>
        <dbReference type="ARBA" id="ARBA00012487"/>
    </source>
</evidence>
<comment type="similarity">
    <text evidence="5 18">Belongs to the CDS family.</text>
</comment>
<evidence type="ECO:0000256" key="2">
    <source>
        <dbReference type="ARBA" id="ARBA00004651"/>
    </source>
</evidence>
<evidence type="ECO:0000256" key="14">
    <source>
        <dbReference type="ARBA" id="ARBA00023098"/>
    </source>
</evidence>
<keyword evidence="16" id="KW-0594">Phospholipid biosynthesis</keyword>
<gene>
    <name evidence="20" type="ORF">JQC93_17340</name>
</gene>
<comment type="pathway">
    <text evidence="4">Lipid metabolism.</text>
</comment>
<evidence type="ECO:0000256" key="9">
    <source>
        <dbReference type="ARBA" id="ARBA00022516"/>
    </source>
</evidence>
<evidence type="ECO:0000313" key="21">
    <source>
        <dbReference type="Proteomes" id="UP000809621"/>
    </source>
</evidence>
<dbReference type="EMBL" id="JAFEUM010000008">
    <property type="protein sequence ID" value="MBM7038160.1"/>
    <property type="molecule type" value="Genomic_DNA"/>
</dbReference>
<organism evidence="20 21">
    <name type="scientific">Vibrio ulleungensis</name>
    <dbReference type="NCBI Taxonomy" id="2807619"/>
    <lineage>
        <taxon>Bacteria</taxon>
        <taxon>Pseudomonadati</taxon>
        <taxon>Pseudomonadota</taxon>
        <taxon>Gammaproteobacteria</taxon>
        <taxon>Vibrionales</taxon>
        <taxon>Vibrionaceae</taxon>
        <taxon>Vibrio</taxon>
    </lineage>
</organism>
<evidence type="ECO:0000256" key="12">
    <source>
        <dbReference type="ARBA" id="ARBA00022695"/>
    </source>
</evidence>
<keyword evidence="10 18" id="KW-0808">Transferase</keyword>
<dbReference type="Proteomes" id="UP000809621">
    <property type="component" value="Unassembled WGS sequence"/>
</dbReference>
<protein>
    <recommendedName>
        <fullName evidence="7 18">Phosphatidate cytidylyltransferase</fullName>
        <ecNumber evidence="6 18">2.7.7.41</ecNumber>
    </recommendedName>
</protein>
<comment type="pathway">
    <text evidence="3 18">Phospholipid metabolism; CDP-diacylglycerol biosynthesis; CDP-diacylglycerol from sn-glycerol 3-phosphate: step 3/3.</text>
</comment>